<dbReference type="Proteomes" id="UP000242258">
    <property type="component" value="Unassembled WGS sequence"/>
</dbReference>
<comment type="caution">
    <text evidence="1">The sequence shown here is derived from an EMBL/GenBank/DDBJ whole genome shotgun (WGS) entry which is preliminary data.</text>
</comment>
<proteinExistence type="predicted"/>
<accession>A0A1E7Q637</accession>
<sequence>MRIIKKFISKWRFNMSCAERVETQKRVWTWCKKWGIPYPCRRVRTQTSYQYEFHQTRYVPSWFPFWEKQEGCCERVVYEWKRAVWWNTPKPYDWVYHDPSVIKNFQNQLDTNGVCPPREGAGAGGGVNIE</sequence>
<reference evidence="2" key="1">
    <citation type="submission" date="2016-09" db="EMBL/GenBank/DDBJ databases">
        <authorList>
            <person name="Wan X."/>
            <person name="Hou S."/>
        </authorList>
    </citation>
    <scope>NUCLEOTIDE SEQUENCE [LARGE SCALE GENOMIC DNA]</scope>
    <source>
        <strain evidence="2">KH87</strain>
    </source>
</reference>
<dbReference type="EMBL" id="MKEK01000001">
    <property type="protein sequence ID" value="OEY69652.1"/>
    <property type="molecule type" value="Genomic_DNA"/>
</dbReference>
<protein>
    <submittedName>
        <fullName evidence="1">Uncharacterized protein</fullName>
    </submittedName>
</protein>
<dbReference type="AlphaFoldDB" id="A0A1E7Q637"/>
<evidence type="ECO:0000313" key="1">
    <source>
        <dbReference type="EMBL" id="OEY69652.1"/>
    </source>
</evidence>
<evidence type="ECO:0000313" key="2">
    <source>
        <dbReference type="Proteomes" id="UP000242258"/>
    </source>
</evidence>
<name>A0A1E7Q637_9GAMM</name>
<organism evidence="1 2">
    <name type="scientific">Rheinheimera salexigens</name>
    <dbReference type="NCBI Taxonomy" id="1628148"/>
    <lineage>
        <taxon>Bacteria</taxon>
        <taxon>Pseudomonadati</taxon>
        <taxon>Pseudomonadota</taxon>
        <taxon>Gammaproteobacteria</taxon>
        <taxon>Chromatiales</taxon>
        <taxon>Chromatiaceae</taxon>
        <taxon>Rheinheimera</taxon>
    </lineage>
</organism>
<gene>
    <name evidence="1" type="ORF">BI198_08845</name>
</gene>
<keyword evidence="2" id="KW-1185">Reference proteome</keyword>